<reference evidence="4" key="1">
    <citation type="journal article" date="2019" name="Int. J. Syst. Evol. Microbiol.">
        <title>The Global Catalogue of Microorganisms (GCM) 10K type strain sequencing project: providing services to taxonomists for standard genome sequencing and annotation.</title>
        <authorList>
            <consortium name="The Broad Institute Genomics Platform"/>
            <consortium name="The Broad Institute Genome Sequencing Center for Infectious Disease"/>
            <person name="Wu L."/>
            <person name="Ma J."/>
        </authorList>
    </citation>
    <scope>NUCLEOTIDE SEQUENCE [LARGE SCALE GENOMIC DNA]</scope>
    <source>
        <strain evidence="4">PCU 280</strain>
    </source>
</reference>
<evidence type="ECO:0008006" key="5">
    <source>
        <dbReference type="Google" id="ProtNLM"/>
    </source>
</evidence>
<keyword evidence="1" id="KW-0472">Membrane</keyword>
<evidence type="ECO:0000313" key="3">
    <source>
        <dbReference type="EMBL" id="MFC6332088.1"/>
    </source>
</evidence>
<proteinExistence type="predicted"/>
<gene>
    <name evidence="3" type="ORF">ACFP56_05590</name>
</gene>
<keyword evidence="1" id="KW-0812">Transmembrane</keyword>
<keyword evidence="2" id="KW-0732">Signal</keyword>
<evidence type="ECO:0000256" key="2">
    <source>
        <dbReference type="SAM" id="SignalP"/>
    </source>
</evidence>
<protein>
    <recommendedName>
        <fullName evidence="5">DUF2334 domain-containing protein</fullName>
    </recommendedName>
</protein>
<accession>A0ABW1V295</accession>
<name>A0ABW1V295_9BACL</name>
<feature type="chain" id="PRO_5046557536" description="DUF2334 domain-containing protein" evidence="2">
    <location>
        <begin position="22"/>
        <end position="516"/>
    </location>
</feature>
<keyword evidence="1" id="KW-1133">Transmembrane helix</keyword>
<dbReference type="RefSeq" id="WP_379232084.1">
    <property type="nucleotide sequence ID" value="NZ_JBHSTE010000002.1"/>
</dbReference>
<dbReference type="EMBL" id="JBHSTE010000002">
    <property type="protein sequence ID" value="MFC6332088.1"/>
    <property type="molecule type" value="Genomic_DNA"/>
</dbReference>
<organism evidence="3 4">
    <name type="scientific">Paenibacillus septentrionalis</name>
    <dbReference type="NCBI Taxonomy" id="429342"/>
    <lineage>
        <taxon>Bacteria</taxon>
        <taxon>Bacillati</taxon>
        <taxon>Bacillota</taxon>
        <taxon>Bacilli</taxon>
        <taxon>Bacillales</taxon>
        <taxon>Paenibacillaceae</taxon>
        <taxon>Paenibacillus</taxon>
    </lineage>
</organism>
<feature type="transmembrane region" description="Helical" evidence="1">
    <location>
        <begin position="487"/>
        <end position="507"/>
    </location>
</feature>
<dbReference type="Proteomes" id="UP001596233">
    <property type="component" value="Unassembled WGS sequence"/>
</dbReference>
<comment type="caution">
    <text evidence="3">The sequence shown here is derived from an EMBL/GenBank/DDBJ whole genome shotgun (WGS) entry which is preliminary data.</text>
</comment>
<evidence type="ECO:0000313" key="4">
    <source>
        <dbReference type="Proteomes" id="UP001596233"/>
    </source>
</evidence>
<keyword evidence="4" id="KW-1185">Reference proteome</keyword>
<evidence type="ECO:0000256" key="1">
    <source>
        <dbReference type="SAM" id="Phobius"/>
    </source>
</evidence>
<feature type="signal peptide" evidence="2">
    <location>
        <begin position="1"/>
        <end position="21"/>
    </location>
</feature>
<sequence length="516" mass="58622">MKRYILTLLLIAIIFPVTASAGTAHAEQQKQVLLVYDSLSLGASAEGNVDALKRLLGVFNVDVTTINIEHYEQNLVNSYSHVIILRNKQKDEQAFDDDALMHDMERYTGKYLHIGAKPASSMVRALALKIKTEQSPAVRLTMNGFSNELRLSDELTMIVDAAHDAKQYGSIQEMMSSSTSPYALIKGNYAYLSFYLKGDLSEWAAGYVLKDWLNVDQAGGMYVLLTEVYPFSDLELLREISDHLYQAGIPFLVSANPIFSNFDYPAAKRYAETLGYMQARNGSILIDAPTVSSQTISADLSVLSSNIVSYINFLVEHSVVPLGATAELYWFEDEYYLSEGLRFYDSVIMLPNVKMMSNQPTNRLQVFPSSMYSLELEQWKKHADKSLVIEDMPFNIALTIDMLKSADEAKQKLEWLSEAWVLFRDYKLESHSVTTEQAEVVSEKGTLRLNGNDLQLKELYIEISSEHVYIEQKEASFEKLFTVQNRIFIVLITIVLIVFAVLLWIGYRLYRKKYVE</sequence>